<accession>D3UWI8</accession>
<dbReference type="HOGENOM" id="CLU_3406148_0_0_6"/>
<dbReference type="Proteomes" id="UP000002045">
    <property type="component" value="Chromosome"/>
</dbReference>
<dbReference type="EMBL" id="FN667741">
    <property type="protein sequence ID" value="CBJ79762.1"/>
    <property type="molecule type" value="Genomic_DNA"/>
</dbReference>
<dbReference type="AlphaFoldDB" id="D3UWI8"/>
<proteinExistence type="predicted"/>
<dbReference type="KEGG" id="xbo:XBJ1_0618"/>
<sequence length="30" mass="3576">MKYTPFGFDIAKHLMQVHFVDEYTSEVVDK</sequence>
<evidence type="ECO:0000313" key="2">
    <source>
        <dbReference type="Proteomes" id="UP000002045"/>
    </source>
</evidence>
<reference evidence="1" key="1">
    <citation type="journal article" date="2011" name="PLoS ONE">
        <title>The entomopathogenic bacterial endosymbionts xenorhabdus and photorhabdus: convergent lifestyles from divergent genomes.</title>
        <authorList>
            <person name="Chaston J.M."/>
            <person name="Suen G."/>
            <person name="Tucker S.L."/>
            <person name="Andersen A.W."/>
            <person name="Bhasin A."/>
            <person name="Bode E."/>
            <person name="Bode H.B."/>
            <person name="Brachmann A.O."/>
            <person name="Cowles C.E."/>
            <person name="Cowles K.N."/>
            <person name="Darby C."/>
            <person name="de Leon L."/>
            <person name="Drace K."/>
            <person name="Du Z."/>
            <person name="Givaudan A."/>
            <person name="Herbert Tran E.E."/>
            <person name="Jewell K.A."/>
            <person name="Knack J.J."/>
            <person name="Krasomil-Osterfeld K.C."/>
            <person name="Kukor R."/>
            <person name="Lanois A."/>
            <person name="Latreille P."/>
            <person name="Leimgruber N.K."/>
            <person name="Lipke C.M."/>
            <person name="Liu R."/>
            <person name="Lu X."/>
            <person name="Martens E.C."/>
            <person name="Marri P.R."/>
            <person name="Medigue C."/>
            <person name="Menard M.L."/>
            <person name="Miller N.M."/>
            <person name="Morales-Soto N."/>
            <person name="Norton S."/>
            <person name="Ogier J.C."/>
            <person name="Orchard S.S."/>
            <person name="Park D."/>
            <person name="Park Y."/>
            <person name="Qurollo B.A."/>
            <person name="Sugar D.R."/>
            <person name="Richards G.R."/>
            <person name="Rouy Z."/>
            <person name="Slominski B."/>
            <person name="Slominski K."/>
            <person name="Snyder H."/>
            <person name="Tjaden B.C."/>
            <person name="van der Hoeven R."/>
            <person name="Welch R.D."/>
            <person name="Wheeler C."/>
            <person name="Xiang B."/>
            <person name="Barbazuk B."/>
            <person name="Gaudriault S."/>
            <person name="Goodner B."/>
            <person name="Slater S.C."/>
            <person name="Forst S."/>
            <person name="Goldman B.S."/>
            <person name="Goodrich-Blair H."/>
        </authorList>
    </citation>
    <scope>NUCLEOTIDE SEQUENCE [LARGE SCALE GENOMIC DNA]</scope>
    <source>
        <strain evidence="1">SS-2004</strain>
    </source>
</reference>
<gene>
    <name evidence="1" type="ordered locus">XBJ1_0618</name>
</gene>
<organism evidence="1 2">
    <name type="scientific">Xenorhabdus bovienii (strain SS-2004)</name>
    <name type="common">Xenorhabdus nematophila subsp. bovienii</name>
    <dbReference type="NCBI Taxonomy" id="406818"/>
    <lineage>
        <taxon>Bacteria</taxon>
        <taxon>Pseudomonadati</taxon>
        <taxon>Pseudomonadota</taxon>
        <taxon>Gammaproteobacteria</taxon>
        <taxon>Enterobacterales</taxon>
        <taxon>Morganellaceae</taxon>
        <taxon>Xenorhabdus</taxon>
    </lineage>
</organism>
<name>D3UWI8_XENBS</name>
<protein>
    <submittedName>
        <fullName evidence="1">Uncharacterized protein</fullName>
    </submittedName>
</protein>
<evidence type="ECO:0000313" key="1">
    <source>
        <dbReference type="EMBL" id="CBJ79762.1"/>
    </source>
</evidence>